<evidence type="ECO:0000313" key="2">
    <source>
        <dbReference type="Proteomes" id="UP000027222"/>
    </source>
</evidence>
<keyword evidence="2" id="KW-1185">Reference proteome</keyword>
<organism evidence="1 2">
    <name type="scientific">Galerina marginata (strain CBS 339.88)</name>
    <dbReference type="NCBI Taxonomy" id="685588"/>
    <lineage>
        <taxon>Eukaryota</taxon>
        <taxon>Fungi</taxon>
        <taxon>Dikarya</taxon>
        <taxon>Basidiomycota</taxon>
        <taxon>Agaricomycotina</taxon>
        <taxon>Agaricomycetes</taxon>
        <taxon>Agaricomycetidae</taxon>
        <taxon>Agaricales</taxon>
        <taxon>Agaricineae</taxon>
        <taxon>Strophariaceae</taxon>
        <taxon>Galerina</taxon>
    </lineage>
</organism>
<sequence>MSNESSTGTPCTAESTQKPAQDTKLCHFSPCCVQFRSFQRASKSESWWLDYVNDSKDEIRSFKSSDRLTVHRLFAPPLSSRPVYELHATTEDGKSSSSVLFIIELCQVVRRIPRLKPVRLQPDSNATPIVRKSHVLNNANLEVFLKARTGPFAVPGPPHSPGDEEEVEEVSGLIAINEPTTVVSTEAPMAMPFSIPGKSRSLSLHFHFK</sequence>
<name>A0A067TR59_GALM3</name>
<dbReference type="HOGENOM" id="CLU_1315490_0_0_1"/>
<dbReference type="Proteomes" id="UP000027222">
    <property type="component" value="Unassembled WGS sequence"/>
</dbReference>
<reference evidence="2" key="1">
    <citation type="journal article" date="2014" name="Proc. Natl. Acad. Sci. U.S.A.">
        <title>Extensive sampling of basidiomycete genomes demonstrates inadequacy of the white-rot/brown-rot paradigm for wood decay fungi.</title>
        <authorList>
            <person name="Riley R."/>
            <person name="Salamov A.A."/>
            <person name="Brown D.W."/>
            <person name="Nagy L.G."/>
            <person name="Floudas D."/>
            <person name="Held B.W."/>
            <person name="Levasseur A."/>
            <person name="Lombard V."/>
            <person name="Morin E."/>
            <person name="Otillar R."/>
            <person name="Lindquist E.A."/>
            <person name="Sun H."/>
            <person name="LaButti K.M."/>
            <person name="Schmutz J."/>
            <person name="Jabbour D."/>
            <person name="Luo H."/>
            <person name="Baker S.E."/>
            <person name="Pisabarro A.G."/>
            <person name="Walton J.D."/>
            <person name="Blanchette R.A."/>
            <person name="Henrissat B."/>
            <person name="Martin F."/>
            <person name="Cullen D."/>
            <person name="Hibbett D.S."/>
            <person name="Grigoriev I.V."/>
        </authorList>
    </citation>
    <scope>NUCLEOTIDE SEQUENCE [LARGE SCALE GENOMIC DNA]</scope>
    <source>
        <strain evidence="2">CBS 339.88</strain>
    </source>
</reference>
<dbReference type="AlphaFoldDB" id="A0A067TR59"/>
<protein>
    <submittedName>
        <fullName evidence="1">Uncharacterized protein</fullName>
    </submittedName>
</protein>
<accession>A0A067TR59</accession>
<gene>
    <name evidence="1" type="ORF">GALMADRAFT_378792</name>
</gene>
<proteinExistence type="predicted"/>
<dbReference type="EMBL" id="KL142367">
    <property type="protein sequence ID" value="KDR85671.1"/>
    <property type="molecule type" value="Genomic_DNA"/>
</dbReference>
<evidence type="ECO:0000313" key="1">
    <source>
        <dbReference type="EMBL" id="KDR85671.1"/>
    </source>
</evidence>